<accession>B6XUN1</accession>
<dbReference type="EMBL" id="ABXY01000011">
    <property type="protein sequence ID" value="EEB21489.1"/>
    <property type="molecule type" value="Genomic_DNA"/>
</dbReference>
<dbReference type="eggNOG" id="ENOG5032I7Q">
    <property type="taxonomic scope" value="Bacteria"/>
</dbReference>
<sequence>MGVRGNAAHQADDIADDQFHHGTGVRIWGIEHGDAMLARIVKIDLIGTYAEASDRGERRTGIDDLAGHAGFGSNTQKVNAFQSVDEFVFVEGALEALDFEAVVTQRLRRVGMNVFK</sequence>
<proteinExistence type="predicted"/>
<reference evidence="1 2" key="2">
    <citation type="submission" date="2008-10" db="EMBL/GenBank/DDBJ databases">
        <authorList>
            <person name="Fulton L."/>
            <person name="Clifton S."/>
            <person name="Fulton B."/>
            <person name="Xu J."/>
            <person name="Minx P."/>
            <person name="Pepin K.H."/>
            <person name="Johnson M."/>
            <person name="Bhonagiri V."/>
            <person name="Nash W.E."/>
            <person name="Mardis E.R."/>
            <person name="Wilson R.K."/>
        </authorList>
    </citation>
    <scope>NUCLEOTIDE SEQUENCE [LARGE SCALE GENOMIC DNA]</scope>
    <source>
        <strain evidence="1 2">DSM 16992</strain>
    </source>
</reference>
<comment type="caution">
    <text evidence="1">The sequence shown here is derived from an EMBL/GenBank/DDBJ whole genome shotgun (WGS) entry which is preliminary data.</text>
</comment>
<protein>
    <submittedName>
        <fullName evidence="1">Uncharacterized protein</fullName>
    </submittedName>
</protein>
<dbReference type="AlphaFoldDB" id="B6XUN1"/>
<evidence type="ECO:0000313" key="2">
    <source>
        <dbReference type="Proteomes" id="UP000003882"/>
    </source>
</evidence>
<gene>
    <name evidence="1" type="ORF">BIFCAT_00445</name>
</gene>
<organism evidence="1 2">
    <name type="scientific">Bifidobacterium catenulatum DSM 16992 = JCM 1194 = LMG 11043</name>
    <dbReference type="NCBI Taxonomy" id="566552"/>
    <lineage>
        <taxon>Bacteria</taxon>
        <taxon>Bacillati</taxon>
        <taxon>Actinomycetota</taxon>
        <taxon>Actinomycetes</taxon>
        <taxon>Bifidobacteriales</taxon>
        <taxon>Bifidobacteriaceae</taxon>
        <taxon>Bifidobacterium</taxon>
    </lineage>
</organism>
<reference evidence="1 2" key="1">
    <citation type="submission" date="2008-10" db="EMBL/GenBank/DDBJ databases">
        <title>Draft genome sequence of Bifidobacterium catenulatum (DSM 16992).</title>
        <authorList>
            <person name="Sudarsanam P."/>
            <person name="Ley R."/>
            <person name="Guruge J."/>
            <person name="Turnbaugh P.J."/>
            <person name="Mahowald M."/>
            <person name="Liep D."/>
            <person name="Gordon J."/>
        </authorList>
    </citation>
    <scope>NUCLEOTIDE SEQUENCE [LARGE SCALE GENOMIC DNA]</scope>
    <source>
        <strain evidence="1 2">DSM 16992</strain>
    </source>
</reference>
<name>B6XUN1_9BIFI</name>
<dbReference type="Proteomes" id="UP000003882">
    <property type="component" value="Unassembled WGS sequence"/>
</dbReference>
<evidence type="ECO:0000313" key="1">
    <source>
        <dbReference type="EMBL" id="EEB21489.1"/>
    </source>
</evidence>